<accession>A0AAE3VUH7</accession>
<evidence type="ECO:0008006" key="3">
    <source>
        <dbReference type="Google" id="ProtNLM"/>
    </source>
</evidence>
<dbReference type="RefSeq" id="WP_307234826.1">
    <property type="nucleotide sequence ID" value="NZ_JAUSUZ010000001.1"/>
</dbReference>
<reference evidence="1 2" key="1">
    <citation type="submission" date="2023-07" db="EMBL/GenBank/DDBJ databases">
        <title>Sequencing the genomes of 1000 actinobacteria strains.</title>
        <authorList>
            <person name="Klenk H.-P."/>
        </authorList>
    </citation>
    <scope>NUCLEOTIDE SEQUENCE [LARGE SCALE GENOMIC DNA]</scope>
    <source>
        <strain evidence="1 2">DSM 44709</strain>
    </source>
</reference>
<comment type="caution">
    <text evidence="1">The sequence shown here is derived from an EMBL/GenBank/DDBJ whole genome shotgun (WGS) entry which is preliminary data.</text>
</comment>
<evidence type="ECO:0000313" key="1">
    <source>
        <dbReference type="EMBL" id="MDQ0363867.1"/>
    </source>
</evidence>
<proteinExistence type="predicted"/>
<gene>
    <name evidence="1" type="ORF">J2S42_000536</name>
</gene>
<organism evidence="1 2">
    <name type="scientific">Catenuloplanes indicus</name>
    <dbReference type="NCBI Taxonomy" id="137267"/>
    <lineage>
        <taxon>Bacteria</taxon>
        <taxon>Bacillati</taxon>
        <taxon>Actinomycetota</taxon>
        <taxon>Actinomycetes</taxon>
        <taxon>Micromonosporales</taxon>
        <taxon>Micromonosporaceae</taxon>
        <taxon>Catenuloplanes</taxon>
    </lineage>
</organism>
<protein>
    <recommendedName>
        <fullName evidence="3">DUF1905 domain-containing protein</fullName>
    </recommendedName>
</protein>
<dbReference type="Pfam" id="PF13376">
    <property type="entry name" value="OmdA"/>
    <property type="match status" value="1"/>
</dbReference>
<dbReference type="AlphaFoldDB" id="A0AAE3VUH7"/>
<name>A0AAE3VUH7_9ACTN</name>
<sequence>MDELEPHPPEADAGGGWVAFDAPLELLPWGRNTYTVLYLDDLLQDAVTVAATRRVEGRLGTVDVNLGVNKADVARRPFMYVGVALQRRIGAQAGGVVACRLRPADPDHVPVPADVQVALDASGRNDAFARCRPAERRRLLRPIEEAERAPARQRRIEALVRALPQR</sequence>
<dbReference type="EMBL" id="JAUSUZ010000001">
    <property type="protein sequence ID" value="MDQ0363867.1"/>
    <property type="molecule type" value="Genomic_DNA"/>
</dbReference>
<keyword evidence="2" id="KW-1185">Reference proteome</keyword>
<dbReference type="Proteomes" id="UP001240236">
    <property type="component" value="Unassembled WGS sequence"/>
</dbReference>
<evidence type="ECO:0000313" key="2">
    <source>
        <dbReference type="Proteomes" id="UP001240236"/>
    </source>
</evidence>